<evidence type="ECO:0000256" key="2">
    <source>
        <dbReference type="ARBA" id="ARBA00022723"/>
    </source>
</evidence>
<gene>
    <name evidence="9" type="ORF">BXT84_15270</name>
</gene>
<keyword evidence="1 6" id="KW-0645">Protease</keyword>
<keyword evidence="10" id="KW-1185">Reference proteome</keyword>
<comment type="cofactor">
    <cofactor evidence="6">
        <name>Zn(2+)</name>
        <dbReference type="ChEBI" id="CHEBI:29105"/>
    </cofactor>
    <text evidence="6">Binds 1 zinc ion per subunit.</text>
</comment>
<keyword evidence="7" id="KW-0812">Transmembrane</keyword>
<feature type="transmembrane region" description="Helical" evidence="7">
    <location>
        <begin position="172"/>
        <end position="189"/>
    </location>
</feature>
<keyword evidence="2" id="KW-0479">Metal-binding</keyword>
<reference evidence="9 10" key="1">
    <citation type="journal article" date="2019" name="Sci. Rep.">
        <title>Sulfobacillus thermotolerans: new insights into resistance and metabolic capacities of acidophilic chemolithotrophs.</title>
        <authorList>
            <person name="Panyushkina A.E."/>
            <person name="Babenko V.V."/>
            <person name="Nikitina A.S."/>
            <person name="Selezneva O.V."/>
            <person name="Tsaplina I.A."/>
            <person name="Letarova M.A."/>
            <person name="Kostryukova E.S."/>
            <person name="Letarov A.V."/>
        </authorList>
    </citation>
    <scope>NUCLEOTIDE SEQUENCE [LARGE SCALE GENOMIC DNA]</scope>
    <source>
        <strain evidence="9 10">Kr1</strain>
    </source>
</reference>
<evidence type="ECO:0000256" key="7">
    <source>
        <dbReference type="SAM" id="Phobius"/>
    </source>
</evidence>
<accession>A0ABM6RUK2</accession>
<dbReference type="Proteomes" id="UP000325292">
    <property type="component" value="Chromosome"/>
</dbReference>
<dbReference type="PANTHER" id="PTHR34978:SF3">
    <property type="entry name" value="SLR0241 PROTEIN"/>
    <property type="match status" value="1"/>
</dbReference>
<dbReference type="PANTHER" id="PTHR34978">
    <property type="entry name" value="POSSIBLE SENSOR-TRANSDUCER PROTEIN BLAR"/>
    <property type="match status" value="1"/>
</dbReference>
<comment type="similarity">
    <text evidence="6">Belongs to the peptidase M48 family.</text>
</comment>
<dbReference type="Gene3D" id="3.30.2010.10">
    <property type="entry name" value="Metalloproteases ('zincins'), catalytic domain"/>
    <property type="match status" value="1"/>
</dbReference>
<evidence type="ECO:0000313" key="9">
    <source>
        <dbReference type="EMBL" id="AUW95146.1"/>
    </source>
</evidence>
<protein>
    <recommendedName>
        <fullName evidence="8">Peptidase M48 domain-containing protein</fullName>
    </recommendedName>
</protein>
<dbReference type="InterPro" id="IPR001915">
    <property type="entry name" value="Peptidase_M48"/>
</dbReference>
<keyword evidence="7" id="KW-1133">Transmembrane helix</keyword>
<proteinExistence type="inferred from homology"/>
<feature type="transmembrane region" description="Helical" evidence="7">
    <location>
        <begin position="52"/>
        <end position="72"/>
    </location>
</feature>
<keyword evidence="4 6" id="KW-0862">Zinc</keyword>
<evidence type="ECO:0000256" key="4">
    <source>
        <dbReference type="ARBA" id="ARBA00022833"/>
    </source>
</evidence>
<evidence type="ECO:0000256" key="6">
    <source>
        <dbReference type="RuleBase" id="RU003983"/>
    </source>
</evidence>
<feature type="domain" description="Peptidase M48" evidence="8">
    <location>
        <begin position="101"/>
        <end position="185"/>
    </location>
</feature>
<keyword evidence="3 6" id="KW-0378">Hydrolase</keyword>
<evidence type="ECO:0000256" key="5">
    <source>
        <dbReference type="ARBA" id="ARBA00023049"/>
    </source>
</evidence>
<sequence>MTKTVSSWIWLGGLASVLALPVLLLGALDATLAHHLAWALMKSPMHPGPMTVPLWLVVLGLFVSALLGGYLYRLIAISTRHIREQSTIAAKLESRLSPLPEELIPPNLAPSNQVRFVSLTESTPHAFTYGFRTPTIVIAHSMQHLLDRQALAAIIAHEYSHVRSQDYAIQQLFIILIHTLPGFGFGTLYRQYLTIREIQADQFATSWQHTPDHLIHAMVATVRALKNQPAAPFPSEPAWNSGWQARIDALASSDGGNSHHPVGILWPFLTFPAISSSLFVAACIAVACH</sequence>
<feature type="transmembrane region" description="Helical" evidence="7">
    <location>
        <begin position="264"/>
        <end position="288"/>
    </location>
</feature>
<name>A0ABM6RUK2_9FIRM</name>
<evidence type="ECO:0000256" key="1">
    <source>
        <dbReference type="ARBA" id="ARBA00022670"/>
    </source>
</evidence>
<evidence type="ECO:0000259" key="8">
    <source>
        <dbReference type="Pfam" id="PF01435"/>
    </source>
</evidence>
<evidence type="ECO:0000313" key="10">
    <source>
        <dbReference type="Proteomes" id="UP000325292"/>
    </source>
</evidence>
<organism evidence="9 10">
    <name type="scientific">Sulfobacillus thermotolerans</name>
    <dbReference type="NCBI Taxonomy" id="338644"/>
    <lineage>
        <taxon>Bacteria</taxon>
        <taxon>Bacillati</taxon>
        <taxon>Bacillota</taxon>
        <taxon>Clostridia</taxon>
        <taxon>Eubacteriales</taxon>
        <taxon>Clostridiales Family XVII. Incertae Sedis</taxon>
        <taxon>Sulfobacillus</taxon>
    </lineage>
</organism>
<keyword evidence="5 6" id="KW-0482">Metalloprotease</keyword>
<dbReference type="Pfam" id="PF01435">
    <property type="entry name" value="Peptidase_M48"/>
    <property type="match status" value="1"/>
</dbReference>
<dbReference type="EMBL" id="CP019454">
    <property type="protein sequence ID" value="AUW95146.1"/>
    <property type="molecule type" value="Genomic_DNA"/>
</dbReference>
<keyword evidence="7" id="KW-0472">Membrane</keyword>
<evidence type="ECO:0000256" key="3">
    <source>
        <dbReference type="ARBA" id="ARBA00022801"/>
    </source>
</evidence>
<dbReference type="InterPro" id="IPR052173">
    <property type="entry name" value="Beta-lactam_resp_regulator"/>
</dbReference>